<gene>
    <name evidence="1" type="ORF">ACI43T_06155</name>
</gene>
<dbReference type="EMBL" id="JBJGEB010000005">
    <property type="protein sequence ID" value="MFK7642077.1"/>
    <property type="molecule type" value="Genomic_DNA"/>
</dbReference>
<protein>
    <submittedName>
        <fullName evidence="1">Uncharacterized protein</fullName>
    </submittedName>
</protein>
<evidence type="ECO:0000313" key="1">
    <source>
        <dbReference type="EMBL" id="MFK7642077.1"/>
    </source>
</evidence>
<sequence>MIQAVKDYGATLIYAYRTLRGIVIRPPQNIPLQDAAAHFEQVKGVLTVNQDQITPLYQTIRAARNLPAIAQSSRGRLKNKILLFQTAS</sequence>
<keyword evidence="2" id="KW-1185">Reference proteome</keyword>
<comment type="caution">
    <text evidence="1">The sequence shown here is derived from an EMBL/GenBank/DDBJ whole genome shotgun (WGS) entry which is preliminary data.</text>
</comment>
<proteinExistence type="predicted"/>
<dbReference type="Proteomes" id="UP001621964">
    <property type="component" value="Unassembled WGS sequence"/>
</dbReference>
<organism evidence="1 2">
    <name type="scientific">Neisseria oralis</name>
    <dbReference type="NCBI Taxonomy" id="1107316"/>
    <lineage>
        <taxon>Bacteria</taxon>
        <taxon>Pseudomonadati</taxon>
        <taxon>Pseudomonadota</taxon>
        <taxon>Betaproteobacteria</taxon>
        <taxon>Neisseriales</taxon>
        <taxon>Neisseriaceae</taxon>
        <taxon>Neisseria</taxon>
    </lineage>
</organism>
<evidence type="ECO:0000313" key="2">
    <source>
        <dbReference type="Proteomes" id="UP001621964"/>
    </source>
</evidence>
<reference evidence="1 2" key="1">
    <citation type="submission" date="2024-11" db="EMBL/GenBank/DDBJ databases">
        <authorList>
            <person name="Mikucki A.G."/>
            <person name="Kahler C.M."/>
        </authorList>
    </citation>
    <scope>NUCLEOTIDE SEQUENCE [LARGE SCALE GENOMIC DNA]</scope>
    <source>
        <strain evidence="1 2">EXNM717</strain>
    </source>
</reference>
<dbReference type="RefSeq" id="WP_405385929.1">
    <property type="nucleotide sequence ID" value="NZ_JBJGEB010000005.1"/>
</dbReference>
<name>A0ABW8Q5K6_9NEIS</name>
<accession>A0ABW8Q5K6</accession>